<proteinExistence type="predicted"/>
<sequence length="183" mass="20696">MDGKYRYELVGSVHTVVALVSIITLPPRQATRQKDKLRERPKQDASHLESPPPDRVGSYSKRIDRALPGEHTKVLYDGLNPEAVRREKKYPWGYPTEAIFSRYAFIRARRRMRAEHLQGHADMSTLLLDTLVGPAYLDIVGGLHDFLLETAPHIDNSLVQKLLDETESDLGKRNQPSLAPGMS</sequence>
<dbReference type="Proteomes" id="UP001148629">
    <property type="component" value="Unassembled WGS sequence"/>
</dbReference>
<reference evidence="1" key="1">
    <citation type="submission" date="2022-08" db="EMBL/GenBank/DDBJ databases">
        <title>Genome Sequence of Fusarium decemcellulare.</title>
        <authorList>
            <person name="Buettner E."/>
        </authorList>
    </citation>
    <scope>NUCLEOTIDE SEQUENCE</scope>
    <source>
        <strain evidence="1">Babe19</strain>
    </source>
</reference>
<name>A0ACC1RIJ2_9HYPO</name>
<evidence type="ECO:0000313" key="2">
    <source>
        <dbReference type="Proteomes" id="UP001148629"/>
    </source>
</evidence>
<accession>A0ACC1RIJ2</accession>
<organism evidence="1 2">
    <name type="scientific">Fusarium decemcellulare</name>
    <dbReference type="NCBI Taxonomy" id="57161"/>
    <lineage>
        <taxon>Eukaryota</taxon>
        <taxon>Fungi</taxon>
        <taxon>Dikarya</taxon>
        <taxon>Ascomycota</taxon>
        <taxon>Pezizomycotina</taxon>
        <taxon>Sordariomycetes</taxon>
        <taxon>Hypocreomycetidae</taxon>
        <taxon>Hypocreales</taxon>
        <taxon>Nectriaceae</taxon>
        <taxon>Fusarium</taxon>
        <taxon>Fusarium decemcellulare species complex</taxon>
    </lineage>
</organism>
<comment type="caution">
    <text evidence="1">The sequence shown here is derived from an EMBL/GenBank/DDBJ whole genome shotgun (WGS) entry which is preliminary data.</text>
</comment>
<evidence type="ECO:0000313" key="1">
    <source>
        <dbReference type="EMBL" id="KAJ3520300.1"/>
    </source>
</evidence>
<gene>
    <name evidence="1" type="ORF">NM208_g13764</name>
</gene>
<dbReference type="EMBL" id="JANRMS010002932">
    <property type="protein sequence ID" value="KAJ3520300.1"/>
    <property type="molecule type" value="Genomic_DNA"/>
</dbReference>
<protein>
    <submittedName>
        <fullName evidence="1">Uncharacterized protein</fullName>
    </submittedName>
</protein>
<keyword evidence="2" id="KW-1185">Reference proteome</keyword>